<dbReference type="SMART" id="SM00346">
    <property type="entry name" value="HTH_ICLR"/>
    <property type="match status" value="1"/>
</dbReference>
<dbReference type="PANTHER" id="PTHR30136">
    <property type="entry name" value="HELIX-TURN-HELIX TRANSCRIPTIONAL REGULATOR, ICLR FAMILY"/>
    <property type="match status" value="1"/>
</dbReference>
<proteinExistence type="predicted"/>
<dbReference type="GO" id="GO:0045892">
    <property type="term" value="P:negative regulation of DNA-templated transcription"/>
    <property type="evidence" value="ECO:0007669"/>
    <property type="project" value="TreeGrafter"/>
</dbReference>
<dbReference type="InterPro" id="IPR036388">
    <property type="entry name" value="WH-like_DNA-bd_sf"/>
</dbReference>
<dbReference type="InterPro" id="IPR050707">
    <property type="entry name" value="HTH_MetabolicPath_Reg"/>
</dbReference>
<dbReference type="Proteomes" id="UP000649829">
    <property type="component" value="Unassembled WGS sequence"/>
</dbReference>
<dbReference type="SUPFAM" id="SSF46785">
    <property type="entry name" value="Winged helix' DNA-binding domain"/>
    <property type="match status" value="1"/>
</dbReference>
<dbReference type="PROSITE" id="PS51078">
    <property type="entry name" value="ICLR_ED"/>
    <property type="match status" value="1"/>
</dbReference>
<keyword evidence="3" id="KW-0804">Transcription</keyword>
<dbReference type="Pfam" id="PF01614">
    <property type="entry name" value="IclR_C"/>
    <property type="match status" value="1"/>
</dbReference>
<dbReference type="InterPro" id="IPR036390">
    <property type="entry name" value="WH_DNA-bd_sf"/>
</dbReference>
<evidence type="ECO:0000259" key="5">
    <source>
        <dbReference type="PROSITE" id="PS51078"/>
    </source>
</evidence>
<comment type="caution">
    <text evidence="6">The sequence shown here is derived from an EMBL/GenBank/DDBJ whole genome shotgun (WGS) entry which is preliminary data.</text>
</comment>
<feature type="domain" description="IclR-ED" evidence="5">
    <location>
        <begin position="56"/>
        <end position="240"/>
    </location>
</feature>
<gene>
    <name evidence="6" type="ORF">GCM10011534_42310</name>
</gene>
<dbReference type="PROSITE" id="PS51077">
    <property type="entry name" value="HTH_ICLR"/>
    <property type="match status" value="1"/>
</dbReference>
<dbReference type="EMBL" id="BMLF01000008">
    <property type="protein sequence ID" value="GGM15886.1"/>
    <property type="molecule type" value="Genomic_DNA"/>
</dbReference>
<dbReference type="InterPro" id="IPR014757">
    <property type="entry name" value="Tscrpt_reg_IclR_C"/>
</dbReference>
<organism evidence="6 7">
    <name type="scientific">Pseudooceanicola nanhaiensis</name>
    <dbReference type="NCBI Taxonomy" id="375761"/>
    <lineage>
        <taxon>Bacteria</taxon>
        <taxon>Pseudomonadati</taxon>
        <taxon>Pseudomonadota</taxon>
        <taxon>Alphaproteobacteria</taxon>
        <taxon>Rhodobacterales</taxon>
        <taxon>Paracoccaceae</taxon>
        <taxon>Pseudooceanicola</taxon>
    </lineage>
</organism>
<accession>A0A917WMV1</accession>
<feature type="domain" description="HTH iclR-type" evidence="4">
    <location>
        <begin position="1"/>
        <end position="55"/>
    </location>
</feature>
<dbReference type="InterPro" id="IPR005471">
    <property type="entry name" value="Tscrpt_reg_IclR_N"/>
</dbReference>
<evidence type="ECO:0000259" key="4">
    <source>
        <dbReference type="PROSITE" id="PS51077"/>
    </source>
</evidence>
<dbReference type="GO" id="GO:0003677">
    <property type="term" value="F:DNA binding"/>
    <property type="evidence" value="ECO:0007669"/>
    <property type="project" value="UniProtKB-KW"/>
</dbReference>
<reference evidence="6" key="1">
    <citation type="journal article" date="2014" name="Int. J. Syst. Evol. Microbiol.">
        <title>Complete genome sequence of Corynebacterium casei LMG S-19264T (=DSM 44701T), isolated from a smear-ripened cheese.</title>
        <authorList>
            <consortium name="US DOE Joint Genome Institute (JGI-PGF)"/>
            <person name="Walter F."/>
            <person name="Albersmeier A."/>
            <person name="Kalinowski J."/>
            <person name="Ruckert C."/>
        </authorList>
    </citation>
    <scope>NUCLEOTIDE SEQUENCE</scope>
    <source>
        <strain evidence="6">CGMCC 1.6293</strain>
    </source>
</reference>
<protein>
    <submittedName>
        <fullName evidence="6">Transcriptional regulator</fullName>
    </submittedName>
</protein>
<keyword evidence="2" id="KW-0238">DNA-binding</keyword>
<dbReference type="Gene3D" id="3.30.450.40">
    <property type="match status" value="1"/>
</dbReference>
<evidence type="ECO:0000256" key="1">
    <source>
        <dbReference type="ARBA" id="ARBA00023015"/>
    </source>
</evidence>
<keyword evidence="1" id="KW-0805">Transcription regulation</keyword>
<dbReference type="Gene3D" id="1.10.10.10">
    <property type="entry name" value="Winged helix-like DNA-binding domain superfamily/Winged helix DNA-binding domain"/>
    <property type="match status" value="1"/>
</dbReference>
<reference evidence="6" key="2">
    <citation type="submission" date="2020-09" db="EMBL/GenBank/DDBJ databases">
        <authorList>
            <person name="Sun Q."/>
            <person name="Zhou Y."/>
        </authorList>
    </citation>
    <scope>NUCLEOTIDE SEQUENCE</scope>
    <source>
        <strain evidence="6">CGMCC 1.6293</strain>
    </source>
</reference>
<evidence type="ECO:0000256" key="2">
    <source>
        <dbReference type="ARBA" id="ARBA00023125"/>
    </source>
</evidence>
<evidence type="ECO:0000313" key="7">
    <source>
        <dbReference type="Proteomes" id="UP000649829"/>
    </source>
</evidence>
<dbReference type="SUPFAM" id="SSF55781">
    <property type="entry name" value="GAF domain-like"/>
    <property type="match status" value="1"/>
</dbReference>
<dbReference type="AlphaFoldDB" id="A0A917WMV1"/>
<dbReference type="GO" id="GO:0003700">
    <property type="term" value="F:DNA-binding transcription factor activity"/>
    <property type="evidence" value="ECO:0007669"/>
    <property type="project" value="TreeGrafter"/>
</dbReference>
<evidence type="ECO:0000313" key="6">
    <source>
        <dbReference type="EMBL" id="GGM15886.1"/>
    </source>
</evidence>
<sequence length="242" mass="26652">MNLFEHIAESEQGAMTLAELSVSLGAPKSSLLTMLRPLADQDYLIHENGLYSLGPRVFQFATSILARSRFPQMVRHHLKLLRDLTGETSVFTTLDRDRRVVVYEDVVESNLSIRYVVPIGATRPVFATASGKVLLAYADAEWRERYLAEEPLRQFNPRTVTDPGKIHAALEEVRRGGVCFTAGEAMAEAAGIAAPIYDGQSHVIGALLIGVPLDRGIANRASYQDMVMDVARRLSIAAGQRN</sequence>
<dbReference type="InterPro" id="IPR029016">
    <property type="entry name" value="GAF-like_dom_sf"/>
</dbReference>
<keyword evidence="7" id="KW-1185">Reference proteome</keyword>
<name>A0A917WMV1_9RHOB</name>
<evidence type="ECO:0000256" key="3">
    <source>
        <dbReference type="ARBA" id="ARBA00023163"/>
    </source>
</evidence>
<dbReference type="PANTHER" id="PTHR30136:SF24">
    <property type="entry name" value="HTH-TYPE TRANSCRIPTIONAL REPRESSOR ALLR"/>
    <property type="match status" value="1"/>
</dbReference>